<dbReference type="PANTHER" id="PTHR23147">
    <property type="entry name" value="SERINE/ARGININE RICH SPLICING FACTOR"/>
    <property type="match status" value="1"/>
</dbReference>
<evidence type="ECO:0000256" key="2">
    <source>
        <dbReference type="ARBA" id="ARBA00022728"/>
    </source>
</evidence>
<dbReference type="Proteomes" id="UP000000226">
    <property type="component" value="Chromosome 9"/>
</dbReference>
<dbReference type="GO" id="GO:0008380">
    <property type="term" value="P:RNA splicing"/>
    <property type="evidence" value="ECO:0007669"/>
    <property type="project" value="UniProtKB-KW"/>
</dbReference>
<evidence type="ECO:0000313" key="7">
    <source>
        <dbReference type="Proteomes" id="UP000000226"/>
    </source>
</evidence>
<dbReference type="OrthoDB" id="1750209at2759"/>
<dbReference type="Gramene" id="ESW10993">
    <property type="protein sequence ID" value="ESW10993"/>
    <property type="gene ID" value="PHAVU_009G256300g"/>
</dbReference>
<evidence type="ECO:0000256" key="3">
    <source>
        <dbReference type="ARBA" id="ARBA00023187"/>
    </source>
</evidence>
<keyword evidence="4" id="KW-0694">RNA-binding</keyword>
<dbReference type="Pfam" id="PF00076">
    <property type="entry name" value="RRM_1"/>
    <property type="match status" value="1"/>
</dbReference>
<keyword evidence="2" id="KW-0747">Spliceosome</keyword>
<dbReference type="InterPro" id="IPR000504">
    <property type="entry name" value="RRM_dom"/>
</dbReference>
<dbReference type="GO" id="GO:0005681">
    <property type="term" value="C:spliceosomal complex"/>
    <property type="evidence" value="ECO:0007669"/>
    <property type="project" value="UniProtKB-KW"/>
</dbReference>
<proteinExistence type="predicted"/>
<evidence type="ECO:0000256" key="1">
    <source>
        <dbReference type="ARBA" id="ARBA00022664"/>
    </source>
</evidence>
<dbReference type="AlphaFoldDB" id="V7B286"/>
<dbReference type="InterPro" id="IPR012677">
    <property type="entry name" value="Nucleotide-bd_a/b_plait_sf"/>
</dbReference>
<dbReference type="OMA" id="VEVWHDI"/>
<organism evidence="6 7">
    <name type="scientific">Phaseolus vulgaris</name>
    <name type="common">Kidney bean</name>
    <name type="synonym">French bean</name>
    <dbReference type="NCBI Taxonomy" id="3885"/>
    <lineage>
        <taxon>Eukaryota</taxon>
        <taxon>Viridiplantae</taxon>
        <taxon>Streptophyta</taxon>
        <taxon>Embryophyta</taxon>
        <taxon>Tracheophyta</taxon>
        <taxon>Spermatophyta</taxon>
        <taxon>Magnoliopsida</taxon>
        <taxon>eudicotyledons</taxon>
        <taxon>Gunneridae</taxon>
        <taxon>Pentapetalae</taxon>
        <taxon>rosids</taxon>
        <taxon>fabids</taxon>
        <taxon>Fabales</taxon>
        <taxon>Fabaceae</taxon>
        <taxon>Papilionoideae</taxon>
        <taxon>50 kb inversion clade</taxon>
        <taxon>NPAAA clade</taxon>
        <taxon>indigoferoid/millettioid clade</taxon>
        <taxon>Phaseoleae</taxon>
        <taxon>Phaseolus</taxon>
    </lineage>
</organism>
<dbReference type="PROSITE" id="PS50102">
    <property type="entry name" value="RRM"/>
    <property type="match status" value="1"/>
</dbReference>
<evidence type="ECO:0000313" key="6">
    <source>
        <dbReference type="EMBL" id="ESW10993.1"/>
    </source>
</evidence>
<dbReference type="GO" id="GO:0006397">
    <property type="term" value="P:mRNA processing"/>
    <property type="evidence" value="ECO:0007669"/>
    <property type="project" value="UniProtKB-KW"/>
</dbReference>
<dbReference type="CDD" id="cd00590">
    <property type="entry name" value="RRM_SF"/>
    <property type="match status" value="1"/>
</dbReference>
<dbReference type="Gene3D" id="3.30.70.330">
    <property type="match status" value="1"/>
</dbReference>
<evidence type="ECO:0000259" key="5">
    <source>
        <dbReference type="PROSITE" id="PS50102"/>
    </source>
</evidence>
<sequence length="181" mass="21457">FYLIFPDEYNEKALCKLFQRWGRVLDIFISRKLNTRKQHFGFVRFQRVGDTHVLERKLDSIWIGTWKMRVNIPKYYKNEFPKNKRNSKPKTKTVVDRKVWSKKIQQHSFAQVVKSGSESFSQGASEDDMFHLGSRVSKATNVQSIKESFLLGRFNFVRVRYLGEKYVFLSCEDESIIVKSI</sequence>
<dbReference type="InterPro" id="IPR050907">
    <property type="entry name" value="SRSF"/>
</dbReference>
<feature type="domain" description="RRM" evidence="5">
    <location>
        <begin position="1"/>
        <end position="75"/>
    </location>
</feature>
<protein>
    <recommendedName>
        <fullName evidence="5">RRM domain-containing protein</fullName>
    </recommendedName>
</protein>
<keyword evidence="1" id="KW-0507">mRNA processing</keyword>
<dbReference type="EMBL" id="CM002296">
    <property type="protein sequence ID" value="ESW10993.1"/>
    <property type="molecule type" value="Genomic_DNA"/>
</dbReference>
<name>V7B286_PHAVU</name>
<dbReference type="SMR" id="V7B286"/>
<dbReference type="STRING" id="3885.V7B286"/>
<dbReference type="GO" id="GO:0003723">
    <property type="term" value="F:RNA binding"/>
    <property type="evidence" value="ECO:0007669"/>
    <property type="project" value="UniProtKB-UniRule"/>
</dbReference>
<dbReference type="SUPFAM" id="SSF54928">
    <property type="entry name" value="RNA-binding domain, RBD"/>
    <property type="match status" value="1"/>
</dbReference>
<reference evidence="7" key="1">
    <citation type="journal article" date="2014" name="Nat. Genet.">
        <title>A reference genome for common bean and genome-wide analysis of dual domestications.</title>
        <authorList>
            <person name="Schmutz J."/>
            <person name="McClean P.E."/>
            <person name="Mamidi S."/>
            <person name="Wu G.A."/>
            <person name="Cannon S.B."/>
            <person name="Grimwood J."/>
            <person name="Jenkins J."/>
            <person name="Shu S."/>
            <person name="Song Q."/>
            <person name="Chavarro C."/>
            <person name="Torres-Torres M."/>
            <person name="Geffroy V."/>
            <person name="Moghaddam S.M."/>
            <person name="Gao D."/>
            <person name="Abernathy B."/>
            <person name="Barry K."/>
            <person name="Blair M."/>
            <person name="Brick M.A."/>
            <person name="Chovatia M."/>
            <person name="Gepts P."/>
            <person name="Goodstein D.M."/>
            <person name="Gonzales M."/>
            <person name="Hellsten U."/>
            <person name="Hyten D.L."/>
            <person name="Jia G."/>
            <person name="Kelly J.D."/>
            <person name="Kudrna D."/>
            <person name="Lee R."/>
            <person name="Richard M.M."/>
            <person name="Miklas P.N."/>
            <person name="Osorno J.M."/>
            <person name="Rodrigues J."/>
            <person name="Thareau V."/>
            <person name="Urrea C.A."/>
            <person name="Wang M."/>
            <person name="Yu Y."/>
            <person name="Zhang M."/>
            <person name="Wing R.A."/>
            <person name="Cregan P.B."/>
            <person name="Rokhsar D.S."/>
            <person name="Jackson S.A."/>
        </authorList>
    </citation>
    <scope>NUCLEOTIDE SEQUENCE [LARGE SCALE GENOMIC DNA]</scope>
    <source>
        <strain evidence="7">cv. G19833</strain>
    </source>
</reference>
<gene>
    <name evidence="6" type="ORF">PHAVU_009G256300g</name>
</gene>
<keyword evidence="7" id="KW-1185">Reference proteome</keyword>
<feature type="non-terminal residue" evidence="6">
    <location>
        <position position="1"/>
    </location>
</feature>
<accession>V7B286</accession>
<keyword evidence="3" id="KW-0508">mRNA splicing</keyword>
<evidence type="ECO:0000256" key="4">
    <source>
        <dbReference type="PROSITE-ProRule" id="PRU00176"/>
    </source>
</evidence>
<dbReference type="InterPro" id="IPR035979">
    <property type="entry name" value="RBD_domain_sf"/>
</dbReference>